<dbReference type="HOGENOM" id="CLU_003827_13_3_5"/>
<keyword evidence="1 5" id="KW-0349">Heme</keyword>
<comment type="similarity">
    <text evidence="5">Belongs to the globin family.</text>
</comment>
<dbReference type="Proteomes" id="UP000006833">
    <property type="component" value="Chromosome"/>
</dbReference>
<dbReference type="GO" id="GO:0046210">
    <property type="term" value="P:nitric oxide catabolic process"/>
    <property type="evidence" value="ECO:0007669"/>
    <property type="project" value="TreeGrafter"/>
</dbReference>
<name>A8LLN0_DINSH</name>
<sequence length="148" mass="16493">MTQDEITLIQRSFSRIFAQKARFGALFYERFFALNPEARAMFQTSITRQSEMLIEALALVVRGMRTDGALPPKALQMAARHGRYGVTPDHYAQMGEALMDTLAEVLGDAFDTETREAWQRAYGRLSEIMIAAAAEPAPDAMAANRNTS</sequence>
<dbReference type="KEGG" id="dsh:Dshi_1666"/>
<keyword evidence="3" id="KW-0479">Metal-binding</keyword>
<dbReference type="GO" id="GO:0046872">
    <property type="term" value="F:metal ion binding"/>
    <property type="evidence" value="ECO:0007669"/>
    <property type="project" value="UniProtKB-KW"/>
</dbReference>
<evidence type="ECO:0000256" key="5">
    <source>
        <dbReference type="RuleBase" id="RU000356"/>
    </source>
</evidence>
<dbReference type="PANTHER" id="PTHR43396:SF3">
    <property type="entry name" value="FLAVOHEMOPROTEIN"/>
    <property type="match status" value="1"/>
</dbReference>
<dbReference type="Gene3D" id="1.10.490.10">
    <property type="entry name" value="Globins"/>
    <property type="match status" value="1"/>
</dbReference>
<evidence type="ECO:0000313" key="8">
    <source>
        <dbReference type="Proteomes" id="UP000006833"/>
    </source>
</evidence>
<dbReference type="PANTHER" id="PTHR43396">
    <property type="entry name" value="FLAVOHEMOPROTEIN"/>
    <property type="match status" value="1"/>
</dbReference>
<gene>
    <name evidence="7" type="ordered locus">Dshi_1666</name>
</gene>
<dbReference type="InterPro" id="IPR000971">
    <property type="entry name" value="Globin"/>
</dbReference>
<dbReference type="STRING" id="398580.Dshi_1666"/>
<dbReference type="GO" id="GO:0020037">
    <property type="term" value="F:heme binding"/>
    <property type="evidence" value="ECO:0007669"/>
    <property type="project" value="InterPro"/>
</dbReference>
<keyword evidence="8" id="KW-1185">Reference proteome</keyword>
<dbReference type="OrthoDB" id="3213438at2"/>
<organism evidence="7 8">
    <name type="scientific">Dinoroseobacter shibae (strain DSM 16493 / NCIMB 14021 / DFL 12)</name>
    <dbReference type="NCBI Taxonomy" id="398580"/>
    <lineage>
        <taxon>Bacteria</taxon>
        <taxon>Pseudomonadati</taxon>
        <taxon>Pseudomonadota</taxon>
        <taxon>Alphaproteobacteria</taxon>
        <taxon>Rhodobacterales</taxon>
        <taxon>Roseobacteraceae</taxon>
        <taxon>Dinoroseobacter</taxon>
    </lineage>
</organism>
<keyword evidence="4" id="KW-0408">Iron</keyword>
<dbReference type="SUPFAM" id="SSF46458">
    <property type="entry name" value="Globin-like"/>
    <property type="match status" value="1"/>
</dbReference>
<evidence type="ECO:0000259" key="6">
    <source>
        <dbReference type="PROSITE" id="PS01033"/>
    </source>
</evidence>
<dbReference type="eggNOG" id="COG1017">
    <property type="taxonomic scope" value="Bacteria"/>
</dbReference>
<dbReference type="GO" id="GO:0019825">
    <property type="term" value="F:oxygen binding"/>
    <property type="evidence" value="ECO:0007669"/>
    <property type="project" value="InterPro"/>
</dbReference>
<protein>
    <submittedName>
        <fullName evidence="7">Putative flavohemoglobin</fullName>
    </submittedName>
</protein>
<accession>A8LLN0</accession>
<dbReference type="EMBL" id="CP000830">
    <property type="protein sequence ID" value="ABV93408.1"/>
    <property type="molecule type" value="Genomic_DNA"/>
</dbReference>
<evidence type="ECO:0000256" key="2">
    <source>
        <dbReference type="ARBA" id="ARBA00022621"/>
    </source>
</evidence>
<reference evidence="8" key="1">
    <citation type="journal article" date="2010" name="ISME J.">
        <title>The complete genome sequence of the algal symbiont Dinoroseobacter shibae: a hitchhiker's guide to life in the sea.</title>
        <authorList>
            <person name="Wagner-Dobler I."/>
            <person name="Ballhausen B."/>
            <person name="Berger M."/>
            <person name="Brinkhoff T."/>
            <person name="Buchholz I."/>
            <person name="Bunk B."/>
            <person name="Cypionka H."/>
            <person name="Daniel R."/>
            <person name="Drepper T."/>
            <person name="Gerdts G."/>
            <person name="Hahnke S."/>
            <person name="Han C."/>
            <person name="Jahn D."/>
            <person name="Kalhoefer D."/>
            <person name="Kiss H."/>
            <person name="Klenk H.P."/>
            <person name="Kyrpides N."/>
            <person name="Liebl W."/>
            <person name="Liesegang H."/>
            <person name="Meincke L."/>
            <person name="Pati A."/>
            <person name="Petersen J."/>
            <person name="Piekarski T."/>
            <person name="Pommerenke C."/>
            <person name="Pradella S."/>
            <person name="Pukall R."/>
            <person name="Rabus R."/>
            <person name="Stackebrandt E."/>
            <person name="Thole S."/>
            <person name="Thompson L."/>
            <person name="Tielen P."/>
            <person name="Tomasch J."/>
            <person name="von Jan M."/>
            <person name="Wanphrut N."/>
            <person name="Wichels A."/>
            <person name="Zech H."/>
            <person name="Simon M."/>
        </authorList>
    </citation>
    <scope>NUCLEOTIDE SEQUENCE [LARGE SCALE GENOMIC DNA]</scope>
    <source>
        <strain evidence="8">DSM 16493 / NCIMB 14021 / DFL 12</strain>
    </source>
</reference>
<dbReference type="GO" id="GO:0071949">
    <property type="term" value="F:FAD binding"/>
    <property type="evidence" value="ECO:0007669"/>
    <property type="project" value="TreeGrafter"/>
</dbReference>
<dbReference type="GO" id="GO:0005344">
    <property type="term" value="F:oxygen carrier activity"/>
    <property type="evidence" value="ECO:0007669"/>
    <property type="project" value="UniProtKB-KW"/>
</dbReference>
<evidence type="ECO:0000256" key="3">
    <source>
        <dbReference type="ARBA" id="ARBA00022723"/>
    </source>
</evidence>
<dbReference type="GO" id="GO:0008941">
    <property type="term" value="F:nitric oxide dioxygenase NAD(P)H activity"/>
    <property type="evidence" value="ECO:0007669"/>
    <property type="project" value="TreeGrafter"/>
</dbReference>
<proteinExistence type="inferred from homology"/>
<dbReference type="Pfam" id="PF00042">
    <property type="entry name" value="Globin"/>
    <property type="match status" value="1"/>
</dbReference>
<dbReference type="RefSeq" id="WP_012178338.1">
    <property type="nucleotide sequence ID" value="NC_009952.1"/>
</dbReference>
<dbReference type="GO" id="GO:0071500">
    <property type="term" value="P:cellular response to nitrosative stress"/>
    <property type="evidence" value="ECO:0007669"/>
    <property type="project" value="TreeGrafter"/>
</dbReference>
<keyword evidence="2 5" id="KW-0561">Oxygen transport</keyword>
<dbReference type="PROSITE" id="PS01033">
    <property type="entry name" value="GLOBIN"/>
    <property type="match status" value="1"/>
</dbReference>
<dbReference type="InterPro" id="IPR012292">
    <property type="entry name" value="Globin/Proto"/>
</dbReference>
<dbReference type="AlphaFoldDB" id="A8LLN0"/>
<evidence type="ECO:0000256" key="4">
    <source>
        <dbReference type="ARBA" id="ARBA00023004"/>
    </source>
</evidence>
<feature type="domain" description="Globin" evidence="6">
    <location>
        <begin position="1"/>
        <end position="134"/>
    </location>
</feature>
<dbReference type="InterPro" id="IPR009050">
    <property type="entry name" value="Globin-like_sf"/>
</dbReference>
<evidence type="ECO:0000256" key="1">
    <source>
        <dbReference type="ARBA" id="ARBA00022617"/>
    </source>
</evidence>
<keyword evidence="5" id="KW-0813">Transport</keyword>
<evidence type="ECO:0000313" key="7">
    <source>
        <dbReference type="EMBL" id="ABV93408.1"/>
    </source>
</evidence>